<reference evidence="3" key="1">
    <citation type="submission" date="2017-02" db="UniProtKB">
        <authorList>
            <consortium name="WormBaseParasite"/>
        </authorList>
    </citation>
    <scope>IDENTIFICATION</scope>
</reference>
<name>A0A0R3U0H6_RODNA</name>
<keyword evidence="2" id="KW-1185">Reference proteome</keyword>
<accession>A0A0R3U0H6</accession>
<dbReference type="EMBL" id="UZAE01015693">
    <property type="protein sequence ID" value="VDO16422.1"/>
    <property type="molecule type" value="Genomic_DNA"/>
</dbReference>
<evidence type="ECO:0000313" key="2">
    <source>
        <dbReference type="Proteomes" id="UP000278807"/>
    </source>
</evidence>
<protein>
    <submittedName>
        <fullName evidence="1 3">Uncharacterized protein</fullName>
    </submittedName>
</protein>
<evidence type="ECO:0000313" key="3">
    <source>
        <dbReference type="WBParaSite" id="HNAJ_0001362501-mRNA-1"/>
    </source>
</evidence>
<gene>
    <name evidence="1" type="ORF">HNAJ_LOCUS13599</name>
</gene>
<proteinExistence type="predicted"/>
<sequence>MLSTTTKDYQVTRGRLASLFMPSTTQDFNNYSSSESQRRKPKRRTLMPRFICYARENLFNSTVSADSNEALHLLWNGWRRRRCSSRGSYLLMHESHKLVSKLYLIYFQDHQTQSEKENVPASKLVPPQIMSRRRVLFLRSRKSLHATALRQHVIEEKRLMEPSLDLTPRGAPWATYTHAAKKSINRQLTLEFKLSRSTASHIRSLPQYSPLLFLYLCVCLSLLHL</sequence>
<organism evidence="3">
    <name type="scientific">Rodentolepis nana</name>
    <name type="common">Dwarf tapeworm</name>
    <name type="synonym">Hymenolepis nana</name>
    <dbReference type="NCBI Taxonomy" id="102285"/>
    <lineage>
        <taxon>Eukaryota</taxon>
        <taxon>Metazoa</taxon>
        <taxon>Spiralia</taxon>
        <taxon>Lophotrochozoa</taxon>
        <taxon>Platyhelminthes</taxon>
        <taxon>Cestoda</taxon>
        <taxon>Eucestoda</taxon>
        <taxon>Cyclophyllidea</taxon>
        <taxon>Hymenolepididae</taxon>
        <taxon>Rodentolepis</taxon>
    </lineage>
</organism>
<evidence type="ECO:0000313" key="1">
    <source>
        <dbReference type="EMBL" id="VDO16422.1"/>
    </source>
</evidence>
<dbReference type="WBParaSite" id="HNAJ_0001362501-mRNA-1">
    <property type="protein sequence ID" value="HNAJ_0001362501-mRNA-1"/>
    <property type="gene ID" value="HNAJ_0001362501"/>
</dbReference>
<dbReference type="Proteomes" id="UP000278807">
    <property type="component" value="Unassembled WGS sequence"/>
</dbReference>
<reference evidence="1 2" key="2">
    <citation type="submission" date="2018-11" db="EMBL/GenBank/DDBJ databases">
        <authorList>
            <consortium name="Pathogen Informatics"/>
        </authorList>
    </citation>
    <scope>NUCLEOTIDE SEQUENCE [LARGE SCALE GENOMIC DNA]</scope>
</reference>
<dbReference type="AlphaFoldDB" id="A0A0R3U0H6"/>